<dbReference type="SUPFAM" id="SSF52151">
    <property type="entry name" value="FabD/lysophospholipase-like"/>
    <property type="match status" value="1"/>
</dbReference>
<feature type="domain" description="PNPLA" evidence="5">
    <location>
        <begin position="30"/>
        <end position="188"/>
    </location>
</feature>
<feature type="short sequence motif" description="GXGXXG" evidence="4">
    <location>
        <begin position="34"/>
        <end position="39"/>
    </location>
</feature>
<dbReference type="InterPro" id="IPR050301">
    <property type="entry name" value="NTE"/>
</dbReference>
<evidence type="ECO:0000256" key="2">
    <source>
        <dbReference type="ARBA" id="ARBA00022963"/>
    </source>
</evidence>
<dbReference type="InterPro" id="IPR002641">
    <property type="entry name" value="PNPLA_dom"/>
</dbReference>
<organism evidence="6 7">
    <name type="scientific">Tannerella forsythia</name>
    <name type="common">Bacteroides forsythus</name>
    <dbReference type="NCBI Taxonomy" id="28112"/>
    <lineage>
        <taxon>Bacteria</taxon>
        <taxon>Pseudomonadati</taxon>
        <taxon>Bacteroidota</taxon>
        <taxon>Bacteroidia</taxon>
        <taxon>Bacteroidales</taxon>
        <taxon>Tannerellaceae</taxon>
        <taxon>Tannerella</taxon>
    </lineage>
</organism>
<feature type="active site" description="Nucleophile" evidence="4">
    <location>
        <position position="63"/>
    </location>
</feature>
<dbReference type="Pfam" id="PF01734">
    <property type="entry name" value="Patatin"/>
    <property type="match status" value="1"/>
</dbReference>
<sequence>MFIRKKNYTFARQSLRVMKKGTRKRYRLGLALSGGGARGFAHIGVFKLLEECGIRPDVIVGTSAGALMGTLFAAGHAADEIKRMFTGREFSEFAQLQIPKAGLFDSNRFSRFVERHLRVKTFEELQTPMIVVATDLDHGCSHHFSSGPIAEPIRASCSIPIIFNPVIIDGIHYVDGGLFHNFPVSVIRDLCDVVIGVNVNPYTSPKYSQNIYSIAERSFHYLFEANTAKDRTNCDLLIETAEFGKYRMFDLKNVDLIVDVGYRTALKTFHKFVKASDKKELLIHAFLDRNAIIT</sequence>
<accession>A0A1D3UMX1</accession>
<reference evidence="6 7" key="1">
    <citation type="submission" date="2016-09" db="EMBL/GenBank/DDBJ databases">
        <authorList>
            <person name="Capua I."/>
            <person name="De Benedictis P."/>
            <person name="Joannis T."/>
            <person name="Lombin L.H."/>
            <person name="Cattoli G."/>
        </authorList>
    </citation>
    <scope>NUCLEOTIDE SEQUENCE [LARGE SCALE GENOMIC DNA]</scope>
    <source>
        <strain evidence="6 7">UB20</strain>
    </source>
</reference>
<dbReference type="EMBL" id="FMMM01000054">
    <property type="protein sequence ID" value="SCQ21413.1"/>
    <property type="molecule type" value="Genomic_DNA"/>
</dbReference>
<keyword evidence="2 4" id="KW-0442">Lipid degradation</keyword>
<evidence type="ECO:0000256" key="1">
    <source>
        <dbReference type="ARBA" id="ARBA00022801"/>
    </source>
</evidence>
<feature type="short sequence motif" description="DGA/G" evidence="4">
    <location>
        <begin position="175"/>
        <end position="177"/>
    </location>
</feature>
<dbReference type="PROSITE" id="PS51635">
    <property type="entry name" value="PNPLA"/>
    <property type="match status" value="1"/>
</dbReference>
<name>A0A1D3UMX1_TANFO</name>
<dbReference type="GO" id="GO:0016042">
    <property type="term" value="P:lipid catabolic process"/>
    <property type="evidence" value="ECO:0007669"/>
    <property type="project" value="UniProtKB-UniRule"/>
</dbReference>
<proteinExistence type="predicted"/>
<dbReference type="GO" id="GO:0016787">
    <property type="term" value="F:hydrolase activity"/>
    <property type="evidence" value="ECO:0007669"/>
    <property type="project" value="UniProtKB-UniRule"/>
</dbReference>
<evidence type="ECO:0000313" key="7">
    <source>
        <dbReference type="Proteomes" id="UP000182057"/>
    </source>
</evidence>
<dbReference type="PANTHER" id="PTHR14226:SF78">
    <property type="entry name" value="SLR0060 PROTEIN"/>
    <property type="match status" value="1"/>
</dbReference>
<evidence type="ECO:0000313" key="6">
    <source>
        <dbReference type="EMBL" id="SCQ21413.1"/>
    </source>
</evidence>
<keyword evidence="3 4" id="KW-0443">Lipid metabolism</keyword>
<keyword evidence="1 4" id="KW-0378">Hydrolase</keyword>
<evidence type="ECO:0000256" key="3">
    <source>
        <dbReference type="ARBA" id="ARBA00023098"/>
    </source>
</evidence>
<dbReference type="InterPro" id="IPR016035">
    <property type="entry name" value="Acyl_Trfase/lysoPLipase"/>
</dbReference>
<evidence type="ECO:0000259" key="5">
    <source>
        <dbReference type="PROSITE" id="PS51635"/>
    </source>
</evidence>
<gene>
    <name evidence="6" type="primary">rssA</name>
    <name evidence="6" type="ORF">TFUB20_01358</name>
</gene>
<feature type="short sequence motif" description="GXSXG" evidence="4">
    <location>
        <begin position="61"/>
        <end position="65"/>
    </location>
</feature>
<feature type="active site" description="Proton acceptor" evidence="4">
    <location>
        <position position="175"/>
    </location>
</feature>
<evidence type="ECO:0000256" key="4">
    <source>
        <dbReference type="PROSITE-ProRule" id="PRU01161"/>
    </source>
</evidence>
<dbReference type="Gene3D" id="3.40.1090.10">
    <property type="entry name" value="Cytosolic phospholipase A2 catalytic domain"/>
    <property type="match status" value="2"/>
</dbReference>
<dbReference type="PANTHER" id="PTHR14226">
    <property type="entry name" value="NEUROPATHY TARGET ESTERASE/SWISS CHEESE D.MELANOGASTER"/>
    <property type="match status" value="1"/>
</dbReference>
<protein>
    <submittedName>
        <fullName evidence="6">NTE family protein RssA</fullName>
    </submittedName>
</protein>
<dbReference type="AlphaFoldDB" id="A0A1D3UMX1"/>
<dbReference type="Proteomes" id="UP000182057">
    <property type="component" value="Unassembled WGS sequence"/>
</dbReference>
<dbReference type="CDD" id="cd07205">
    <property type="entry name" value="Pat_PNPLA6_PNPLA7_NTE1_like"/>
    <property type="match status" value="1"/>
</dbReference>